<dbReference type="RefSeq" id="WP_139628388.1">
    <property type="nucleotide sequence ID" value="NZ_VDLX02000001.1"/>
</dbReference>
<proteinExistence type="predicted"/>
<accession>A0A5C4WY27</accession>
<evidence type="ECO:0000313" key="2">
    <source>
        <dbReference type="Proteomes" id="UP000312512"/>
    </source>
</evidence>
<organism evidence="1 2">
    <name type="scientific">Nonomuraea phyllanthi</name>
    <dbReference type="NCBI Taxonomy" id="2219224"/>
    <lineage>
        <taxon>Bacteria</taxon>
        <taxon>Bacillati</taxon>
        <taxon>Actinomycetota</taxon>
        <taxon>Actinomycetes</taxon>
        <taxon>Streptosporangiales</taxon>
        <taxon>Streptosporangiaceae</taxon>
        <taxon>Nonomuraea</taxon>
    </lineage>
</organism>
<evidence type="ECO:0000313" key="1">
    <source>
        <dbReference type="EMBL" id="KAB8197706.1"/>
    </source>
</evidence>
<gene>
    <name evidence="1" type="ORF">FH608_004035</name>
</gene>
<reference evidence="1 2" key="1">
    <citation type="submission" date="2019-10" db="EMBL/GenBank/DDBJ databases">
        <title>Nonomuraea sp. nov., isolated from Phyllanthus amarus.</title>
        <authorList>
            <person name="Klykleung N."/>
            <person name="Tanasupawat S."/>
        </authorList>
    </citation>
    <scope>NUCLEOTIDE SEQUENCE [LARGE SCALE GENOMIC DNA]</scope>
    <source>
        <strain evidence="1 2">PA1-10</strain>
    </source>
</reference>
<name>A0A5C4WY27_9ACTN</name>
<keyword evidence="2" id="KW-1185">Reference proteome</keyword>
<sequence>MSSDQGIEIDSARLGEEEFNLGKMGYILGYLNHDYYTARLPANALAPAGEPARWQFNGIEADLEDQLRYAKDHAFDLAGKIGRSKHGYDVAESAAARKVLEAVADARQVGYEPPELDAPQWSMKITERVDGSSGELVPPWQRLPGFGAAGAGALGLAGLGFAKDARLSNLKYELWRQTSYQTLRQPKVSDLSKRTQRNLLLGRRLSWSLIVAGLAWEALVVPSDVDLFESKVKWDVLASDSGSLFGYSAEKVREAIAAAWKEGLAAESADERLVEFMAAGVQFANRVRRLAKALDETLGELERIHIVALAFSGLTLGLLVATTLGGPANPVMQAFRERVGGRLATVIFTALQLAPTAYFVGLAMHRFETANDSMKIGDRTIDGFKPLR</sequence>
<comment type="caution">
    <text evidence="1">The sequence shown here is derived from an EMBL/GenBank/DDBJ whole genome shotgun (WGS) entry which is preliminary data.</text>
</comment>
<dbReference type="EMBL" id="VDLX02000001">
    <property type="protein sequence ID" value="KAB8197706.1"/>
    <property type="molecule type" value="Genomic_DNA"/>
</dbReference>
<dbReference type="AlphaFoldDB" id="A0A5C4WY27"/>
<dbReference type="Proteomes" id="UP000312512">
    <property type="component" value="Unassembled WGS sequence"/>
</dbReference>
<dbReference type="OrthoDB" id="3536291at2"/>
<protein>
    <submittedName>
        <fullName evidence="1">Uncharacterized protein</fullName>
    </submittedName>
</protein>